<organism evidence="1 2">
    <name type="scientific">Turnera subulata</name>
    <dbReference type="NCBI Taxonomy" id="218843"/>
    <lineage>
        <taxon>Eukaryota</taxon>
        <taxon>Viridiplantae</taxon>
        <taxon>Streptophyta</taxon>
        <taxon>Embryophyta</taxon>
        <taxon>Tracheophyta</taxon>
        <taxon>Spermatophyta</taxon>
        <taxon>Magnoliopsida</taxon>
        <taxon>eudicotyledons</taxon>
        <taxon>Gunneridae</taxon>
        <taxon>Pentapetalae</taxon>
        <taxon>rosids</taxon>
        <taxon>fabids</taxon>
        <taxon>Malpighiales</taxon>
        <taxon>Passifloraceae</taxon>
        <taxon>Turnera</taxon>
    </lineage>
</organism>
<gene>
    <name evidence="1" type="ORF">Tsubulata_035677</name>
</gene>
<dbReference type="AlphaFoldDB" id="A0A9Q0G0T0"/>
<dbReference type="EMBL" id="JAKUCV010002881">
    <property type="protein sequence ID" value="KAJ4841103.1"/>
    <property type="molecule type" value="Genomic_DNA"/>
</dbReference>
<reference evidence="1" key="2">
    <citation type="journal article" date="2023" name="Plants (Basel)">
        <title>Annotation of the Turnera subulata (Passifloraceae) Draft Genome Reveals the S-Locus Evolved after the Divergence of Turneroideae from Passifloroideae in a Stepwise Manner.</title>
        <authorList>
            <person name="Henning P.M."/>
            <person name="Roalson E.H."/>
            <person name="Mir W."/>
            <person name="McCubbin A.G."/>
            <person name="Shore J.S."/>
        </authorList>
    </citation>
    <scope>NUCLEOTIDE SEQUENCE</scope>
    <source>
        <strain evidence="1">F60SS</strain>
    </source>
</reference>
<sequence length="70" mass="8739">ISHVYSREKKERRRRRWWWIGLRSFNHLLDRRFTRNLLDLGKLAHWSMDSAAQWYWHVCGIIYSLCVRHA</sequence>
<evidence type="ECO:0000313" key="2">
    <source>
        <dbReference type="Proteomes" id="UP001141552"/>
    </source>
</evidence>
<feature type="non-terminal residue" evidence="1">
    <location>
        <position position="1"/>
    </location>
</feature>
<reference evidence="1" key="1">
    <citation type="submission" date="2022-02" db="EMBL/GenBank/DDBJ databases">
        <authorList>
            <person name="Henning P.M."/>
            <person name="McCubbin A.G."/>
            <person name="Shore J.S."/>
        </authorList>
    </citation>
    <scope>NUCLEOTIDE SEQUENCE</scope>
    <source>
        <strain evidence="1">F60SS</strain>
        <tissue evidence="1">Leaves</tissue>
    </source>
</reference>
<name>A0A9Q0G0T0_9ROSI</name>
<evidence type="ECO:0000313" key="1">
    <source>
        <dbReference type="EMBL" id="KAJ4841103.1"/>
    </source>
</evidence>
<protein>
    <submittedName>
        <fullName evidence="1">Uncharacterized protein</fullName>
    </submittedName>
</protein>
<proteinExistence type="predicted"/>
<keyword evidence="2" id="KW-1185">Reference proteome</keyword>
<dbReference type="Proteomes" id="UP001141552">
    <property type="component" value="Unassembled WGS sequence"/>
</dbReference>
<comment type="caution">
    <text evidence="1">The sequence shown here is derived from an EMBL/GenBank/DDBJ whole genome shotgun (WGS) entry which is preliminary data.</text>
</comment>
<accession>A0A9Q0G0T0</accession>